<dbReference type="PROSITE" id="PS00624">
    <property type="entry name" value="GMC_OXRED_2"/>
    <property type="match status" value="1"/>
</dbReference>
<dbReference type="PANTHER" id="PTHR11552">
    <property type="entry name" value="GLUCOSE-METHANOL-CHOLINE GMC OXIDOREDUCTASE"/>
    <property type="match status" value="1"/>
</dbReference>
<evidence type="ECO:0000313" key="4">
    <source>
        <dbReference type="Proteomes" id="UP001465668"/>
    </source>
</evidence>
<dbReference type="PANTHER" id="PTHR11552:SF78">
    <property type="entry name" value="GLUCOSE-METHANOL-CHOLINE OXIDOREDUCTASE N-TERMINAL DOMAIN-CONTAINING PROTEIN"/>
    <property type="match status" value="1"/>
</dbReference>
<protein>
    <submittedName>
        <fullName evidence="3">Alcohol oxidase</fullName>
    </submittedName>
</protein>
<dbReference type="SUPFAM" id="SSF51905">
    <property type="entry name" value="FAD/NAD(P)-binding domain"/>
    <property type="match status" value="1"/>
</dbReference>
<gene>
    <name evidence="3" type="ORF">SCAR479_07970</name>
</gene>
<dbReference type="InterPro" id="IPR000172">
    <property type="entry name" value="GMC_OxRdtase_N"/>
</dbReference>
<proteinExistence type="inferred from homology"/>
<dbReference type="EMBL" id="JARVKM010000035">
    <property type="protein sequence ID" value="KAK9775294.1"/>
    <property type="molecule type" value="Genomic_DNA"/>
</dbReference>
<evidence type="ECO:0000313" key="3">
    <source>
        <dbReference type="EMBL" id="KAK9775294.1"/>
    </source>
</evidence>
<dbReference type="InterPro" id="IPR007867">
    <property type="entry name" value="GMC_OxRtase_C"/>
</dbReference>
<accession>A0ABR2XNB5</accession>
<dbReference type="InterPro" id="IPR012132">
    <property type="entry name" value="GMC_OxRdtase"/>
</dbReference>
<organism evidence="3 4">
    <name type="scientific">Seiridium cardinale</name>
    <dbReference type="NCBI Taxonomy" id="138064"/>
    <lineage>
        <taxon>Eukaryota</taxon>
        <taxon>Fungi</taxon>
        <taxon>Dikarya</taxon>
        <taxon>Ascomycota</taxon>
        <taxon>Pezizomycotina</taxon>
        <taxon>Sordariomycetes</taxon>
        <taxon>Xylariomycetidae</taxon>
        <taxon>Amphisphaeriales</taxon>
        <taxon>Sporocadaceae</taxon>
        <taxon>Seiridium</taxon>
    </lineage>
</organism>
<name>A0ABR2XNB5_9PEZI</name>
<reference evidence="3 4" key="1">
    <citation type="submission" date="2024-02" db="EMBL/GenBank/DDBJ databases">
        <title>First draft genome assembly of two strains of Seiridium cardinale.</title>
        <authorList>
            <person name="Emiliani G."/>
            <person name="Scali E."/>
        </authorList>
    </citation>
    <scope>NUCLEOTIDE SEQUENCE [LARGE SCALE GENOMIC DNA]</scope>
    <source>
        <strain evidence="3 4">BM-138-000479</strain>
    </source>
</reference>
<dbReference type="Gene3D" id="3.50.50.60">
    <property type="entry name" value="FAD/NAD(P)-binding domain"/>
    <property type="match status" value="1"/>
</dbReference>
<dbReference type="Proteomes" id="UP001465668">
    <property type="component" value="Unassembled WGS sequence"/>
</dbReference>
<dbReference type="Pfam" id="PF05199">
    <property type="entry name" value="GMC_oxred_C"/>
    <property type="match status" value="1"/>
</dbReference>
<feature type="domain" description="Glucose-methanol-choline oxidoreductase N-terminal" evidence="2">
    <location>
        <begin position="435"/>
        <end position="449"/>
    </location>
</feature>
<sequence>MSRRYHGLDLRENDLIIRADSPNSMIKGMSLTGKGCQYAGSSPGKTSFLKATSLEIGARYINFLRYTNECIESYMVIVVNTMMATSITVLCPLGMFAGTYGNDPLDRNKTRTNNTGAFSASRGAISLINSLTIRLNSLGTLALSNFGCCDPCLYLDSATMGVYTKLPDDLEEVDVIIAGGGTAGCIVAARLSEADPSLSVLVIEGGENNDNVMSITRPVLFLGALMPTSSATQFYTGNEEPQLGNRRLTVPTGGVLGGGSSINLMMYSRAQRHDWDSWKTPGWSADEMIPYLKKLEHYYGPGTEGVHGDRGPIAVSGGTYRANKSQDDFISAAAQVGYPEYLDLQDLDSNNGVQRAQRFIGPDGLRSDTAHAYVHPKLEGGAFPNLHLLVQTQVVRVLFDGKKATGVELRGNPRFQNDTAVRSIKAEKMVVISAGALGSPLLLERSGVGDSAILETAGVPLISHVPGVGRNYQDHHLLSYAYKSSLLPNETVDAIYGGRVDVGELLLTNASILGWNAQDVTCKLRPNKSDVVALGPDFQAAYDRDFKNTPNKPLTLMALLNGYPGDPTGIDPGQYLAVSTFTVYPYSRGHIHINSFDLDDAPDFATGFFTDPLDVKKHIWSYKKQREIMRRMQTYRGEMTATHPPFPNDSAAALIEITEPLTNVTDIQYTAEDDAIIEKWARENVGTTWHSLGTCNMAPLDQGGVVDATLSIYGVQNLKIADMSIPPQNVAANTANTAMAIGEKAADIFIQELGLGN</sequence>
<comment type="similarity">
    <text evidence="1">Belongs to the GMC oxidoreductase family.</text>
</comment>
<evidence type="ECO:0000259" key="2">
    <source>
        <dbReference type="PROSITE" id="PS00624"/>
    </source>
</evidence>
<dbReference type="Gene3D" id="3.30.560.10">
    <property type="entry name" value="Glucose Oxidase, domain 3"/>
    <property type="match status" value="1"/>
</dbReference>
<comment type="caution">
    <text evidence="3">The sequence shown here is derived from an EMBL/GenBank/DDBJ whole genome shotgun (WGS) entry which is preliminary data.</text>
</comment>
<evidence type="ECO:0000256" key="1">
    <source>
        <dbReference type="ARBA" id="ARBA00010790"/>
    </source>
</evidence>
<dbReference type="InterPro" id="IPR036188">
    <property type="entry name" value="FAD/NAD-bd_sf"/>
</dbReference>
<dbReference type="SUPFAM" id="SSF54373">
    <property type="entry name" value="FAD-linked reductases, C-terminal domain"/>
    <property type="match status" value="1"/>
</dbReference>
<dbReference type="Pfam" id="PF00732">
    <property type="entry name" value="GMC_oxred_N"/>
    <property type="match status" value="1"/>
</dbReference>
<keyword evidence="4" id="KW-1185">Reference proteome</keyword>